<dbReference type="Gene3D" id="2.40.160.210">
    <property type="entry name" value="Acyl-CoA thioesterase, double hotdog domain"/>
    <property type="match status" value="1"/>
</dbReference>
<dbReference type="InterPro" id="IPR049449">
    <property type="entry name" value="TesB_ACOT8-like_N"/>
</dbReference>
<protein>
    <submittedName>
        <fullName evidence="4">Thioesterase family protein</fullName>
    </submittedName>
</protein>
<evidence type="ECO:0000256" key="1">
    <source>
        <dbReference type="SAM" id="MobiDB-lite"/>
    </source>
</evidence>
<dbReference type="AlphaFoldDB" id="A0A6L9W1P6"/>
<evidence type="ECO:0000259" key="3">
    <source>
        <dbReference type="Pfam" id="PF20789"/>
    </source>
</evidence>
<feature type="domain" description="Acyl-CoA thioesterase-like N-terminal HotDog" evidence="2">
    <location>
        <begin position="24"/>
        <end position="106"/>
    </location>
</feature>
<evidence type="ECO:0000313" key="4">
    <source>
        <dbReference type="EMBL" id="NEK85913.1"/>
    </source>
</evidence>
<sequence>MELPAALYLPSGDGAFTATALTIGPWDVGLQHAGPPAALLLREAERCSGIEGGQTVRLAYDIFGPVPVGPVRLRSSVVRPGRRVELVETVLEVDERPLMRLSAWRMRTRPDDPAAAVAQEAGPGPAPRGPADSRPEVPAFFTTEVAYHRALEWRFAAGSFNSPGPATAWTRTGCELVAGEPMTPLQHLLVMTDAASGISAALDWNTATFANVDLGVALHRPPRGEWLGMAARTVLGGTGAAQCFAELFDEAGTIGRSSQSLFVEPRPLA</sequence>
<dbReference type="InterPro" id="IPR029069">
    <property type="entry name" value="HotDog_dom_sf"/>
</dbReference>
<dbReference type="SUPFAM" id="SSF54637">
    <property type="entry name" value="Thioesterase/thiol ester dehydrase-isomerase"/>
    <property type="match status" value="1"/>
</dbReference>
<feature type="region of interest" description="Disordered" evidence="1">
    <location>
        <begin position="110"/>
        <end position="134"/>
    </location>
</feature>
<feature type="domain" description="Acyl-CoA thioesterase-like C-terminal" evidence="3">
    <location>
        <begin position="138"/>
        <end position="263"/>
    </location>
</feature>
<dbReference type="Proteomes" id="UP000479241">
    <property type="component" value="Unassembled WGS sequence"/>
</dbReference>
<evidence type="ECO:0000313" key="5">
    <source>
        <dbReference type="Proteomes" id="UP000479241"/>
    </source>
</evidence>
<dbReference type="RefSeq" id="WP_163204424.1">
    <property type="nucleotide sequence ID" value="NZ_JAAGWG010000011.1"/>
</dbReference>
<reference evidence="4 5" key="1">
    <citation type="submission" date="2019-12" db="EMBL/GenBank/DDBJ databases">
        <title>the WGS of Blastococcus saxobsidens 67B17.</title>
        <authorList>
            <person name="Jiang Z."/>
        </authorList>
    </citation>
    <scope>NUCLEOTIDE SEQUENCE [LARGE SCALE GENOMIC DNA]</scope>
    <source>
        <strain evidence="4 5">67B17</strain>
    </source>
</reference>
<dbReference type="InterPro" id="IPR049450">
    <property type="entry name" value="ACOT8-like_C"/>
</dbReference>
<proteinExistence type="predicted"/>
<evidence type="ECO:0000259" key="2">
    <source>
        <dbReference type="Pfam" id="PF13622"/>
    </source>
</evidence>
<comment type="caution">
    <text evidence="4">The sequence shown here is derived from an EMBL/GenBank/DDBJ whole genome shotgun (WGS) entry which is preliminary data.</text>
</comment>
<organism evidence="4 5">
    <name type="scientific">Blastococcus saxobsidens</name>
    <dbReference type="NCBI Taxonomy" id="138336"/>
    <lineage>
        <taxon>Bacteria</taxon>
        <taxon>Bacillati</taxon>
        <taxon>Actinomycetota</taxon>
        <taxon>Actinomycetes</taxon>
        <taxon>Geodermatophilales</taxon>
        <taxon>Geodermatophilaceae</taxon>
        <taxon>Blastococcus</taxon>
    </lineage>
</organism>
<dbReference type="Pfam" id="PF20789">
    <property type="entry name" value="4HBT_3C"/>
    <property type="match status" value="1"/>
</dbReference>
<dbReference type="Pfam" id="PF13622">
    <property type="entry name" value="4HBT_3"/>
    <property type="match status" value="1"/>
</dbReference>
<gene>
    <name evidence="4" type="ORF">GCU60_09075</name>
</gene>
<name>A0A6L9W1P6_9ACTN</name>
<dbReference type="EMBL" id="JAAGWG010000011">
    <property type="protein sequence ID" value="NEK85913.1"/>
    <property type="molecule type" value="Genomic_DNA"/>
</dbReference>
<dbReference type="InterPro" id="IPR042171">
    <property type="entry name" value="Acyl-CoA_hotdog"/>
</dbReference>
<accession>A0A6L9W1P6</accession>